<feature type="non-terminal residue" evidence="1">
    <location>
        <position position="1"/>
    </location>
</feature>
<name>A0A392SL18_9FABA</name>
<accession>A0A392SL18</accession>
<evidence type="ECO:0000313" key="1">
    <source>
        <dbReference type="EMBL" id="MCI49137.1"/>
    </source>
</evidence>
<comment type="caution">
    <text evidence="1">The sequence shown here is derived from an EMBL/GenBank/DDBJ whole genome shotgun (WGS) entry which is preliminary data.</text>
</comment>
<keyword evidence="2" id="KW-1185">Reference proteome</keyword>
<dbReference type="EMBL" id="LXQA010396442">
    <property type="protein sequence ID" value="MCI49137.1"/>
    <property type="molecule type" value="Genomic_DNA"/>
</dbReference>
<sequence length="52" mass="5495">PSDRSTAGVLSPPPLSALRRCHANSITAGVLFAAVSVQKTAVDIHTAKNRRR</sequence>
<evidence type="ECO:0000313" key="2">
    <source>
        <dbReference type="Proteomes" id="UP000265520"/>
    </source>
</evidence>
<dbReference type="AlphaFoldDB" id="A0A392SL18"/>
<reference evidence="1 2" key="1">
    <citation type="journal article" date="2018" name="Front. Plant Sci.">
        <title>Red Clover (Trifolium pratense) and Zigzag Clover (T. medium) - A Picture of Genomic Similarities and Differences.</title>
        <authorList>
            <person name="Dluhosova J."/>
            <person name="Istvanek J."/>
            <person name="Nedelnik J."/>
            <person name="Repkova J."/>
        </authorList>
    </citation>
    <scope>NUCLEOTIDE SEQUENCE [LARGE SCALE GENOMIC DNA]</scope>
    <source>
        <strain evidence="2">cv. 10/8</strain>
        <tissue evidence="1">Leaf</tissue>
    </source>
</reference>
<protein>
    <submittedName>
        <fullName evidence="1">Uncharacterized protein</fullName>
    </submittedName>
</protein>
<dbReference type="Proteomes" id="UP000265520">
    <property type="component" value="Unassembled WGS sequence"/>
</dbReference>
<organism evidence="1 2">
    <name type="scientific">Trifolium medium</name>
    <dbReference type="NCBI Taxonomy" id="97028"/>
    <lineage>
        <taxon>Eukaryota</taxon>
        <taxon>Viridiplantae</taxon>
        <taxon>Streptophyta</taxon>
        <taxon>Embryophyta</taxon>
        <taxon>Tracheophyta</taxon>
        <taxon>Spermatophyta</taxon>
        <taxon>Magnoliopsida</taxon>
        <taxon>eudicotyledons</taxon>
        <taxon>Gunneridae</taxon>
        <taxon>Pentapetalae</taxon>
        <taxon>rosids</taxon>
        <taxon>fabids</taxon>
        <taxon>Fabales</taxon>
        <taxon>Fabaceae</taxon>
        <taxon>Papilionoideae</taxon>
        <taxon>50 kb inversion clade</taxon>
        <taxon>NPAAA clade</taxon>
        <taxon>Hologalegina</taxon>
        <taxon>IRL clade</taxon>
        <taxon>Trifolieae</taxon>
        <taxon>Trifolium</taxon>
    </lineage>
</organism>
<proteinExistence type="predicted"/>